<gene>
    <name evidence="3" type="primary">dinB</name>
    <name evidence="3" type="ORF">GCM10011506_18290</name>
</gene>
<dbReference type="Pfam" id="PF05163">
    <property type="entry name" value="DinB"/>
    <property type="match status" value="1"/>
</dbReference>
<comment type="similarity">
    <text evidence="1">Belongs to the DinB family.</text>
</comment>
<protein>
    <submittedName>
        <fullName evidence="3">Diguanylate cyclase</fullName>
    </submittedName>
</protein>
<keyword evidence="2" id="KW-0479">Metal-binding</keyword>
<name>A0ABQ1M1D0_9BACT</name>
<comment type="caution">
    <text evidence="3">The sequence shown here is derived from an EMBL/GenBank/DDBJ whole genome shotgun (WGS) entry which is preliminary data.</text>
</comment>
<evidence type="ECO:0000256" key="1">
    <source>
        <dbReference type="ARBA" id="ARBA00008635"/>
    </source>
</evidence>
<dbReference type="SUPFAM" id="SSF109854">
    <property type="entry name" value="DinB/YfiT-like putative metalloenzymes"/>
    <property type="match status" value="1"/>
</dbReference>
<evidence type="ECO:0000313" key="3">
    <source>
        <dbReference type="EMBL" id="GGC33188.1"/>
    </source>
</evidence>
<dbReference type="PANTHER" id="PTHR37302">
    <property type="entry name" value="SLR1116 PROTEIN"/>
    <property type="match status" value="1"/>
</dbReference>
<evidence type="ECO:0000256" key="2">
    <source>
        <dbReference type="ARBA" id="ARBA00022723"/>
    </source>
</evidence>
<dbReference type="InterPro" id="IPR007837">
    <property type="entry name" value="DinB"/>
</dbReference>
<sequence>MEIVKTAEKRAFQTLVVDFANYNYWANKQLADWLITKPEELMDTEIPSSFSSIRKTILHIKETQQFWLSNILQRQEETEDLDLLELYDSKCGICQVFDSIIDQSGVMASIIENYDDAALLEEVSTVSPWFESIQPRYELIQHCMNHSTYHRGQIITIGRNLGFTDAPMTDFNFYLLQVKG</sequence>
<dbReference type="Proteomes" id="UP000636010">
    <property type="component" value="Unassembled WGS sequence"/>
</dbReference>
<dbReference type="EMBL" id="BMEC01000005">
    <property type="protein sequence ID" value="GGC33188.1"/>
    <property type="molecule type" value="Genomic_DNA"/>
</dbReference>
<dbReference type="InterPro" id="IPR034660">
    <property type="entry name" value="DinB/YfiT-like"/>
</dbReference>
<accession>A0ABQ1M1D0</accession>
<keyword evidence="4" id="KW-1185">Reference proteome</keyword>
<reference evidence="4" key="1">
    <citation type="journal article" date="2019" name="Int. J. Syst. Evol. Microbiol.">
        <title>The Global Catalogue of Microorganisms (GCM) 10K type strain sequencing project: providing services to taxonomists for standard genome sequencing and annotation.</title>
        <authorList>
            <consortium name="The Broad Institute Genomics Platform"/>
            <consortium name="The Broad Institute Genome Sequencing Center for Infectious Disease"/>
            <person name="Wu L."/>
            <person name="Ma J."/>
        </authorList>
    </citation>
    <scope>NUCLEOTIDE SEQUENCE [LARGE SCALE GENOMIC DNA]</scope>
    <source>
        <strain evidence="4">CGMCC 1.10832</strain>
    </source>
</reference>
<organism evidence="3 4">
    <name type="scientific">Marivirga lumbricoides</name>
    <dbReference type="NCBI Taxonomy" id="1046115"/>
    <lineage>
        <taxon>Bacteria</taxon>
        <taxon>Pseudomonadati</taxon>
        <taxon>Bacteroidota</taxon>
        <taxon>Cytophagia</taxon>
        <taxon>Cytophagales</taxon>
        <taxon>Marivirgaceae</taxon>
        <taxon>Marivirga</taxon>
    </lineage>
</organism>
<dbReference type="RefSeq" id="WP_188462570.1">
    <property type="nucleotide sequence ID" value="NZ_BAABHU010000005.1"/>
</dbReference>
<evidence type="ECO:0000313" key="4">
    <source>
        <dbReference type="Proteomes" id="UP000636010"/>
    </source>
</evidence>
<dbReference type="Gene3D" id="1.20.120.450">
    <property type="entry name" value="dinb family like domain"/>
    <property type="match status" value="1"/>
</dbReference>
<proteinExistence type="inferred from homology"/>
<dbReference type="PANTHER" id="PTHR37302:SF3">
    <property type="entry name" value="DAMAGE-INDUCIBLE PROTEIN DINB"/>
    <property type="match status" value="1"/>
</dbReference>